<dbReference type="InterPro" id="IPR050811">
    <property type="entry name" value="Phosphate_ABC_transporter"/>
</dbReference>
<evidence type="ECO:0000259" key="3">
    <source>
        <dbReference type="Pfam" id="PF12849"/>
    </source>
</evidence>
<proteinExistence type="predicted"/>
<dbReference type="InterPro" id="IPR024370">
    <property type="entry name" value="PBP_domain"/>
</dbReference>
<dbReference type="PANTHER" id="PTHR30570:SF6">
    <property type="entry name" value="PHOSPHATE-BINDING PROTEIN PSTS"/>
    <property type="match status" value="1"/>
</dbReference>
<name>A0A2T7T851_9ACTN</name>
<dbReference type="AlphaFoldDB" id="A0A2T7T851"/>
<organism evidence="4 5">
    <name type="scientific">Streptomyces scopuliridis RB72</name>
    <dbReference type="NCBI Taxonomy" id="1440053"/>
    <lineage>
        <taxon>Bacteria</taxon>
        <taxon>Bacillati</taxon>
        <taxon>Actinomycetota</taxon>
        <taxon>Actinomycetes</taxon>
        <taxon>Kitasatosporales</taxon>
        <taxon>Streptomycetaceae</taxon>
        <taxon>Streptomyces</taxon>
    </lineage>
</organism>
<dbReference type="STRING" id="1440053.GCA_000718095_05111"/>
<evidence type="ECO:0000256" key="1">
    <source>
        <dbReference type="ARBA" id="ARBA00022729"/>
    </source>
</evidence>
<evidence type="ECO:0000313" key="4">
    <source>
        <dbReference type="EMBL" id="PVE11298.1"/>
    </source>
</evidence>
<dbReference type="PANTHER" id="PTHR30570">
    <property type="entry name" value="PERIPLASMIC PHOSPHATE BINDING COMPONENT OF PHOSPHATE ABC TRANSPORTER"/>
    <property type="match status" value="1"/>
</dbReference>
<accession>A0A2T7T851</accession>
<comment type="caution">
    <text evidence="4">The sequence shown here is derived from an EMBL/GenBank/DDBJ whole genome shotgun (WGS) entry which is preliminary data.</text>
</comment>
<dbReference type="Pfam" id="PF12849">
    <property type="entry name" value="PBP_like_2"/>
    <property type="match status" value="1"/>
</dbReference>
<gene>
    <name evidence="4" type="ORF">Y717_14735</name>
</gene>
<reference evidence="4 5" key="1">
    <citation type="submission" date="2013-12" db="EMBL/GenBank/DDBJ databases">
        <title>Annotated genome of Streptomyces scopuliridis.</title>
        <authorList>
            <person name="Olson J.B."/>
        </authorList>
    </citation>
    <scope>NUCLEOTIDE SEQUENCE [LARGE SCALE GENOMIC DNA]</scope>
    <source>
        <strain evidence="4 5">RB72</strain>
    </source>
</reference>
<feature type="chain" id="PRO_5015401455" description="PBP domain-containing protein" evidence="2">
    <location>
        <begin position="21"/>
        <end position="368"/>
    </location>
</feature>
<keyword evidence="5" id="KW-1185">Reference proteome</keyword>
<feature type="signal peptide" evidence="2">
    <location>
        <begin position="1"/>
        <end position="20"/>
    </location>
</feature>
<evidence type="ECO:0000313" key="5">
    <source>
        <dbReference type="Proteomes" id="UP000245992"/>
    </source>
</evidence>
<protein>
    <recommendedName>
        <fullName evidence="3">PBP domain-containing protein</fullName>
    </recommendedName>
</protein>
<dbReference type="Gene3D" id="3.40.190.10">
    <property type="entry name" value="Periplasmic binding protein-like II"/>
    <property type="match status" value="2"/>
</dbReference>
<feature type="domain" description="PBP" evidence="3">
    <location>
        <begin position="141"/>
        <end position="341"/>
    </location>
</feature>
<dbReference type="EMBL" id="AZSP01000144">
    <property type="protein sequence ID" value="PVE11298.1"/>
    <property type="molecule type" value="Genomic_DNA"/>
</dbReference>
<dbReference type="Proteomes" id="UP000245992">
    <property type="component" value="Unassembled WGS sequence"/>
</dbReference>
<sequence>MVGATAAGLAGIGLAPPANAAPRATSASALDALVAELPPYEPETKVIGGIRIFGSFLKGNVEVWEKGFLKHHPEAEFAHNFTTSSEGAMAGLYTGLSDVAPAGDDAKITDMMPYYNVFRHLPVEVSVATGGYEARGTLWAIPIVVHKDNPIRRLSLRQLAGIFGAERTGGWEGILYTAKYARHPRENIRTWGELGLRGEWAERPIQTYGYCAPGFTYYFQRKLFHHSDKWNPNFRQYVEAKEAPDDDLGKAVASERMLEELSEDKYGIAWAALMHTKNYPNVRPLALAVGDGGPYVPLTPETVRDRTYPLIRDAYFYLNRAPGKPLDPKVREFMRYILSREGQRDIVEHGIYNPLTPQALREQRQKLD</sequence>
<dbReference type="SUPFAM" id="SSF53850">
    <property type="entry name" value="Periplasmic binding protein-like II"/>
    <property type="match status" value="1"/>
</dbReference>
<keyword evidence="1 2" id="KW-0732">Signal</keyword>
<evidence type="ECO:0000256" key="2">
    <source>
        <dbReference type="SAM" id="SignalP"/>
    </source>
</evidence>